<comment type="subcellular location">
    <subcellularLocation>
        <location evidence="2">Cell membrane</location>
        <topology evidence="2">Single-pass type II membrane protein</topology>
    </subcellularLocation>
    <subcellularLocation>
        <location evidence="7">Membrane</location>
        <topology evidence="7">Single-pass type II membrane protein</topology>
    </subcellularLocation>
</comment>
<dbReference type="EC" id="3.4.21.89" evidence="4 7"/>
<dbReference type="PROSITE" id="PS00760">
    <property type="entry name" value="SPASE_I_2"/>
    <property type="match status" value="1"/>
</dbReference>
<dbReference type="PRINTS" id="PR00727">
    <property type="entry name" value="LEADERPTASE"/>
</dbReference>
<dbReference type="PANTHER" id="PTHR43390">
    <property type="entry name" value="SIGNAL PEPTIDASE I"/>
    <property type="match status" value="1"/>
</dbReference>
<evidence type="ECO:0000313" key="9">
    <source>
        <dbReference type="EMBL" id="EHI57216.1"/>
    </source>
</evidence>
<evidence type="ECO:0000256" key="4">
    <source>
        <dbReference type="ARBA" id="ARBA00013208"/>
    </source>
</evidence>
<dbReference type="InterPro" id="IPR036286">
    <property type="entry name" value="LexA/Signal_pep-like_sf"/>
</dbReference>
<evidence type="ECO:0000259" key="8">
    <source>
        <dbReference type="Pfam" id="PF10502"/>
    </source>
</evidence>
<gene>
    <name evidence="9" type="ORF">HMPREF9473_04325</name>
</gene>
<sequence>MPCDKAMVMLYFITHITGSTLKGRCQTVETAGYRGRSRRQEPKGKIKKRKVSHFRTVRFGGFDENQIICYLWDIVKSVEAAQDAGISHEAGTGRDAETLTRLGKQMRSQIRVEIRRYFVRRRRRNVRMALGVVAVIVCIAVVFGCLIGVDRVSGNSMYPYLNHGDWIVYSRIGEKYQRNEVIVFEKNGESMVKRIAGLPGDRVEVNSSGSRVVVNGQEIQEDYVTLSDADVGNKKASTEKVEEHPGMTQTVMNGQYLVLGDNRSVSIDSRDSSIGTVPSGEIQGRVILIIRGNGG</sequence>
<reference evidence="9 10" key="1">
    <citation type="submission" date="2011-08" db="EMBL/GenBank/DDBJ databases">
        <title>The Genome Sequence of Clostridium hathewayi WAL-18680.</title>
        <authorList>
            <consortium name="The Broad Institute Genome Sequencing Platform"/>
            <person name="Earl A."/>
            <person name="Ward D."/>
            <person name="Feldgarden M."/>
            <person name="Gevers D."/>
            <person name="Finegold S.M."/>
            <person name="Summanen P.H."/>
            <person name="Molitoris D.R."/>
            <person name="Song M."/>
            <person name="Daigneault M."/>
            <person name="Allen-Vercoe E."/>
            <person name="Young S.K."/>
            <person name="Zeng Q."/>
            <person name="Gargeya S."/>
            <person name="Fitzgerald M."/>
            <person name="Haas B."/>
            <person name="Abouelleil A."/>
            <person name="Alvarado L."/>
            <person name="Arachchi H.M."/>
            <person name="Berlin A."/>
            <person name="Brown A."/>
            <person name="Chapman S.B."/>
            <person name="Chen Z."/>
            <person name="Dunbar C."/>
            <person name="Freedman E."/>
            <person name="Gearin G."/>
            <person name="Gellesch M."/>
            <person name="Goldberg J."/>
            <person name="Griggs A."/>
            <person name="Gujja S."/>
            <person name="Heiman D."/>
            <person name="Howarth C."/>
            <person name="Larson L."/>
            <person name="Lui A."/>
            <person name="MacDonald P.J.P."/>
            <person name="Montmayeur A."/>
            <person name="Murphy C."/>
            <person name="Neiman D."/>
            <person name="Pearson M."/>
            <person name="Priest M."/>
            <person name="Roberts A."/>
            <person name="Saif S."/>
            <person name="Shea T."/>
            <person name="Shenoy N."/>
            <person name="Sisk P."/>
            <person name="Stolte C."/>
            <person name="Sykes S."/>
            <person name="Wortman J."/>
            <person name="Nusbaum C."/>
            <person name="Birren B."/>
        </authorList>
    </citation>
    <scope>NUCLEOTIDE SEQUENCE [LARGE SCALE GENOMIC DNA]</scope>
    <source>
        <strain evidence="9 10">WAL-18680</strain>
    </source>
</reference>
<dbReference type="InterPro" id="IPR019757">
    <property type="entry name" value="Pept_S26A_signal_pept_1_Lys-AS"/>
</dbReference>
<dbReference type="HOGENOM" id="CLU_028723_5_2_9"/>
<evidence type="ECO:0000256" key="6">
    <source>
        <dbReference type="PIRSR" id="PIRSR600223-1"/>
    </source>
</evidence>
<dbReference type="InterPro" id="IPR019533">
    <property type="entry name" value="Peptidase_S26"/>
</dbReference>
<dbReference type="CDD" id="cd06530">
    <property type="entry name" value="S26_SPase_I"/>
    <property type="match status" value="1"/>
</dbReference>
<dbReference type="PANTHER" id="PTHR43390:SF1">
    <property type="entry name" value="CHLOROPLAST PROCESSING PEPTIDASE"/>
    <property type="match status" value="1"/>
</dbReference>
<keyword evidence="10" id="KW-1185">Reference proteome</keyword>
<feature type="domain" description="Peptidase S26" evidence="8">
    <location>
        <begin position="130"/>
        <end position="289"/>
    </location>
</feature>
<name>G5ILE7_9FIRM</name>
<dbReference type="InterPro" id="IPR019758">
    <property type="entry name" value="Pept_S26A_signal_pept_1_CS"/>
</dbReference>
<comment type="caution">
    <text evidence="9">The sequence shown here is derived from an EMBL/GenBank/DDBJ whole genome shotgun (WGS) entry which is preliminary data.</text>
</comment>
<dbReference type="PATRIC" id="fig|742737.3.peg.4309"/>
<keyword evidence="7" id="KW-1133">Transmembrane helix</keyword>
<dbReference type="GO" id="GO:0005886">
    <property type="term" value="C:plasma membrane"/>
    <property type="evidence" value="ECO:0007669"/>
    <property type="project" value="UniProtKB-SubCell"/>
</dbReference>
<dbReference type="NCBIfam" id="TIGR02227">
    <property type="entry name" value="sigpep_I_bact"/>
    <property type="match status" value="1"/>
</dbReference>
<feature type="active site" evidence="6">
    <location>
        <position position="156"/>
    </location>
</feature>
<dbReference type="Pfam" id="PF10502">
    <property type="entry name" value="Peptidase_S26"/>
    <property type="match status" value="1"/>
</dbReference>
<dbReference type="PROSITE" id="PS00761">
    <property type="entry name" value="SPASE_I_3"/>
    <property type="match status" value="1"/>
</dbReference>
<evidence type="ECO:0000256" key="7">
    <source>
        <dbReference type="RuleBase" id="RU362042"/>
    </source>
</evidence>
<keyword evidence="7" id="KW-0472">Membrane</keyword>
<evidence type="ECO:0000256" key="2">
    <source>
        <dbReference type="ARBA" id="ARBA00004401"/>
    </source>
</evidence>
<protein>
    <recommendedName>
        <fullName evidence="4 7">Signal peptidase I</fullName>
        <ecNumber evidence="4 7">3.4.21.89</ecNumber>
    </recommendedName>
</protein>
<dbReference type="AlphaFoldDB" id="G5ILE7"/>
<keyword evidence="5 7" id="KW-0378">Hydrolase</keyword>
<dbReference type="Gene3D" id="2.10.109.10">
    <property type="entry name" value="Umud Fragment, subunit A"/>
    <property type="match status" value="1"/>
</dbReference>
<proteinExistence type="inferred from homology"/>
<accession>G5ILE7</accession>
<keyword evidence="7" id="KW-0812">Transmembrane</keyword>
<organism evidence="9 10">
    <name type="scientific">Hungatella hathewayi WAL-18680</name>
    <dbReference type="NCBI Taxonomy" id="742737"/>
    <lineage>
        <taxon>Bacteria</taxon>
        <taxon>Bacillati</taxon>
        <taxon>Bacillota</taxon>
        <taxon>Clostridia</taxon>
        <taxon>Lachnospirales</taxon>
        <taxon>Lachnospiraceae</taxon>
        <taxon>Hungatella</taxon>
    </lineage>
</organism>
<dbReference type="GO" id="GO:0009003">
    <property type="term" value="F:signal peptidase activity"/>
    <property type="evidence" value="ECO:0007669"/>
    <property type="project" value="UniProtKB-EC"/>
</dbReference>
<dbReference type="InterPro" id="IPR000223">
    <property type="entry name" value="Pept_S26A_signal_pept_1"/>
</dbReference>
<dbReference type="GO" id="GO:0006465">
    <property type="term" value="P:signal peptide processing"/>
    <property type="evidence" value="ECO:0007669"/>
    <property type="project" value="InterPro"/>
</dbReference>
<comment type="similarity">
    <text evidence="3 7">Belongs to the peptidase S26 family.</text>
</comment>
<evidence type="ECO:0000256" key="5">
    <source>
        <dbReference type="ARBA" id="ARBA00022801"/>
    </source>
</evidence>
<dbReference type="SUPFAM" id="SSF51306">
    <property type="entry name" value="LexA/Signal peptidase"/>
    <property type="match status" value="1"/>
</dbReference>
<dbReference type="GO" id="GO:0004252">
    <property type="term" value="F:serine-type endopeptidase activity"/>
    <property type="evidence" value="ECO:0007669"/>
    <property type="project" value="InterPro"/>
</dbReference>
<evidence type="ECO:0000256" key="3">
    <source>
        <dbReference type="ARBA" id="ARBA00009370"/>
    </source>
</evidence>
<comment type="catalytic activity">
    <reaction evidence="1 7">
        <text>Cleavage of hydrophobic, N-terminal signal or leader sequences from secreted and periplasmic proteins.</text>
        <dbReference type="EC" id="3.4.21.89"/>
    </reaction>
</comment>
<dbReference type="EMBL" id="ADLN01000120">
    <property type="protein sequence ID" value="EHI57216.1"/>
    <property type="molecule type" value="Genomic_DNA"/>
</dbReference>
<evidence type="ECO:0000256" key="1">
    <source>
        <dbReference type="ARBA" id="ARBA00000677"/>
    </source>
</evidence>
<dbReference type="Proteomes" id="UP000005384">
    <property type="component" value="Unassembled WGS sequence"/>
</dbReference>
<keyword evidence="7" id="KW-0645">Protease</keyword>
<feature type="active site" evidence="6">
    <location>
        <position position="193"/>
    </location>
</feature>
<evidence type="ECO:0000313" key="10">
    <source>
        <dbReference type="Proteomes" id="UP000005384"/>
    </source>
</evidence>
<feature type="transmembrane region" description="Helical" evidence="7">
    <location>
        <begin position="128"/>
        <end position="149"/>
    </location>
</feature>